<organism evidence="2 3">
    <name type="scientific">Senna tora</name>
    <dbReference type="NCBI Taxonomy" id="362788"/>
    <lineage>
        <taxon>Eukaryota</taxon>
        <taxon>Viridiplantae</taxon>
        <taxon>Streptophyta</taxon>
        <taxon>Embryophyta</taxon>
        <taxon>Tracheophyta</taxon>
        <taxon>Spermatophyta</taxon>
        <taxon>Magnoliopsida</taxon>
        <taxon>eudicotyledons</taxon>
        <taxon>Gunneridae</taxon>
        <taxon>Pentapetalae</taxon>
        <taxon>rosids</taxon>
        <taxon>fabids</taxon>
        <taxon>Fabales</taxon>
        <taxon>Fabaceae</taxon>
        <taxon>Caesalpinioideae</taxon>
        <taxon>Cassia clade</taxon>
        <taxon>Senna</taxon>
    </lineage>
</organism>
<evidence type="ECO:0000313" key="3">
    <source>
        <dbReference type="Proteomes" id="UP000634136"/>
    </source>
</evidence>
<reference evidence="2" key="1">
    <citation type="submission" date="2020-09" db="EMBL/GenBank/DDBJ databases">
        <title>Genome-Enabled Discovery of Anthraquinone Biosynthesis in Senna tora.</title>
        <authorList>
            <person name="Kang S.-H."/>
            <person name="Pandey R.P."/>
            <person name="Lee C.-M."/>
            <person name="Sim J.-S."/>
            <person name="Jeong J.-T."/>
            <person name="Choi B.-S."/>
            <person name="Jung M."/>
            <person name="Ginzburg D."/>
            <person name="Zhao K."/>
            <person name="Won S.Y."/>
            <person name="Oh T.-J."/>
            <person name="Yu Y."/>
            <person name="Kim N.-H."/>
            <person name="Lee O.R."/>
            <person name="Lee T.-H."/>
            <person name="Bashyal P."/>
            <person name="Kim T.-S."/>
            <person name="Lee W.-H."/>
            <person name="Kawkins C."/>
            <person name="Kim C.-K."/>
            <person name="Kim J.S."/>
            <person name="Ahn B.O."/>
            <person name="Rhee S.Y."/>
            <person name="Sohng J.K."/>
        </authorList>
    </citation>
    <scope>NUCLEOTIDE SEQUENCE</scope>
    <source>
        <tissue evidence="2">Leaf</tissue>
    </source>
</reference>
<dbReference type="Proteomes" id="UP000634136">
    <property type="component" value="Unassembled WGS sequence"/>
</dbReference>
<feature type="region of interest" description="Disordered" evidence="1">
    <location>
        <begin position="1"/>
        <end position="24"/>
    </location>
</feature>
<evidence type="ECO:0000256" key="1">
    <source>
        <dbReference type="SAM" id="MobiDB-lite"/>
    </source>
</evidence>
<dbReference type="AlphaFoldDB" id="A0A835C9K8"/>
<proteinExistence type="predicted"/>
<evidence type="ECO:0000313" key="2">
    <source>
        <dbReference type="EMBL" id="KAF7835721.1"/>
    </source>
</evidence>
<name>A0A835C9K8_9FABA</name>
<comment type="caution">
    <text evidence="2">The sequence shown here is derived from an EMBL/GenBank/DDBJ whole genome shotgun (WGS) entry which is preliminary data.</text>
</comment>
<sequence>MGDDAEVPMNDNETEGRRAARNADVGEARSLMPKLCSNILLTMDYNEWISKEKVAAHYISELNPQAIPNVPWRSFQFSQHFNVVNASRIQS</sequence>
<gene>
    <name evidence="2" type="ORF">G2W53_010580</name>
</gene>
<protein>
    <submittedName>
        <fullName evidence="2">Uncharacterized protein</fullName>
    </submittedName>
</protein>
<accession>A0A835C9K8</accession>
<keyword evidence="3" id="KW-1185">Reference proteome</keyword>
<dbReference type="EMBL" id="JAAIUW010000004">
    <property type="protein sequence ID" value="KAF7835721.1"/>
    <property type="molecule type" value="Genomic_DNA"/>
</dbReference>